<evidence type="ECO:0000256" key="1">
    <source>
        <dbReference type="SAM" id="MobiDB-lite"/>
    </source>
</evidence>
<proteinExistence type="predicted"/>
<gene>
    <name evidence="2" type="ORF">N7G274_004395</name>
</gene>
<dbReference type="EMBL" id="JBEFKJ010000013">
    <property type="protein sequence ID" value="KAL2042636.1"/>
    <property type="molecule type" value="Genomic_DNA"/>
</dbReference>
<feature type="compositionally biased region" description="Polar residues" evidence="1">
    <location>
        <begin position="46"/>
        <end position="55"/>
    </location>
</feature>
<feature type="compositionally biased region" description="Polar residues" evidence="1">
    <location>
        <begin position="81"/>
        <end position="95"/>
    </location>
</feature>
<organism evidence="2 3">
    <name type="scientific">Stereocaulon virgatum</name>
    <dbReference type="NCBI Taxonomy" id="373712"/>
    <lineage>
        <taxon>Eukaryota</taxon>
        <taxon>Fungi</taxon>
        <taxon>Dikarya</taxon>
        <taxon>Ascomycota</taxon>
        <taxon>Pezizomycotina</taxon>
        <taxon>Lecanoromycetes</taxon>
        <taxon>OSLEUM clade</taxon>
        <taxon>Lecanoromycetidae</taxon>
        <taxon>Lecanorales</taxon>
        <taxon>Lecanorineae</taxon>
        <taxon>Stereocaulaceae</taxon>
        <taxon>Stereocaulon</taxon>
    </lineage>
</organism>
<comment type="caution">
    <text evidence="2">The sequence shown here is derived from an EMBL/GenBank/DDBJ whole genome shotgun (WGS) entry which is preliminary data.</text>
</comment>
<name>A0ABR4ACR4_9LECA</name>
<evidence type="ECO:0000313" key="2">
    <source>
        <dbReference type="EMBL" id="KAL2042636.1"/>
    </source>
</evidence>
<feature type="compositionally biased region" description="Acidic residues" evidence="1">
    <location>
        <begin position="64"/>
        <end position="80"/>
    </location>
</feature>
<protein>
    <submittedName>
        <fullName evidence="2">Uncharacterized protein</fullName>
    </submittedName>
</protein>
<sequence length="95" mass="10133">MTLDNLIRTPDNNDDEDDIKFAAIRNKPRPIFNHPSGLGSGDRDIQASSTLNKYGNSGDLIVIQDEDTDSSGNDSSEEQDGNQGPLNTPSTAVAG</sequence>
<evidence type="ECO:0000313" key="3">
    <source>
        <dbReference type="Proteomes" id="UP001590950"/>
    </source>
</evidence>
<accession>A0ABR4ACR4</accession>
<reference evidence="2 3" key="1">
    <citation type="submission" date="2024-09" db="EMBL/GenBank/DDBJ databases">
        <title>Rethinking Asexuality: The Enigmatic Case of Functional Sexual Genes in Lepraria (Stereocaulaceae).</title>
        <authorList>
            <person name="Doellman M."/>
            <person name="Sun Y."/>
            <person name="Barcenas-Pena A."/>
            <person name="Lumbsch H.T."/>
            <person name="Grewe F."/>
        </authorList>
    </citation>
    <scope>NUCLEOTIDE SEQUENCE [LARGE SCALE GENOMIC DNA]</scope>
    <source>
        <strain evidence="2 3">Mercado 3170</strain>
    </source>
</reference>
<keyword evidence="3" id="KW-1185">Reference proteome</keyword>
<feature type="region of interest" description="Disordered" evidence="1">
    <location>
        <begin position="26"/>
        <end position="95"/>
    </location>
</feature>
<dbReference type="Proteomes" id="UP001590950">
    <property type="component" value="Unassembled WGS sequence"/>
</dbReference>